<gene>
    <name evidence="2" type="ORF">Ldro_1343</name>
</gene>
<proteinExistence type="predicted"/>
<reference evidence="2 3" key="1">
    <citation type="submission" date="2015-11" db="EMBL/GenBank/DDBJ databases">
        <title>Genomic analysis of 38 Legionella species identifies large and diverse effector repertoires.</title>
        <authorList>
            <person name="Burstein D."/>
            <person name="Amaro F."/>
            <person name="Zusman T."/>
            <person name="Lifshitz Z."/>
            <person name="Cohen O."/>
            <person name="Gilbert J.A."/>
            <person name="Pupko T."/>
            <person name="Shuman H.A."/>
            <person name="Segal G."/>
        </authorList>
    </citation>
    <scope>NUCLEOTIDE SEQUENCE [LARGE SCALE GENOMIC DNA]</scope>
    <source>
        <strain evidence="2 3">ATCC 700990</strain>
    </source>
</reference>
<evidence type="ECO:0000313" key="2">
    <source>
        <dbReference type="EMBL" id="KTC87724.1"/>
    </source>
</evidence>
<evidence type="ECO:0000313" key="3">
    <source>
        <dbReference type="Proteomes" id="UP000054736"/>
    </source>
</evidence>
<accession>A0A0W0SWU0</accession>
<name>A0A0W0SWU0_9GAMM</name>
<organism evidence="2 3">
    <name type="scientific">Legionella drozanskii LLAP-1</name>
    <dbReference type="NCBI Taxonomy" id="1212489"/>
    <lineage>
        <taxon>Bacteria</taxon>
        <taxon>Pseudomonadati</taxon>
        <taxon>Pseudomonadota</taxon>
        <taxon>Gammaproteobacteria</taxon>
        <taxon>Legionellales</taxon>
        <taxon>Legionellaceae</taxon>
        <taxon>Legionella</taxon>
    </lineage>
</organism>
<sequence>MPVTIKTLLEDLNDNNEEEKQLKTYIENLKLKGTRVIQTDLNDIKANLSLVNKALQLYDDSKELNQDSLIGILTKTNPQHVDGMAKLKQLEKLYELMQGPKKKNFAGISRKSFLTMNLNQLQTSFKIFDNLPDDKTLTQNAFDLIIKSPATANLSDEQQTHLSNTINTMLNSNIPLSSNVPLASRLFKQNIQRFLDLDKQYWKGAQTLLDALATHDALDSRTFDYIMDKKNAKYLSRNVEEIVKIFEHMENFGVPIKGNRQFIMNIDANFKGVNQLFSALKNKGFKLNQDSFKLLSEYADYIKESQVGLLSDCMEIMQHNGISFIKDDEARFLQLLQLTDEQLQGVKDILSSLSEADKNEEGYLDARTFDYVTKNAGNLEAKAGLVADVFKAMGNVGIPIIKNRQPVMSMGIQAATDPNAEKALKNLALVLNQITATPNKPPLDRDAFDVLRKNISSEDYTEEQAKALGECINLMNKQGFPLTQTFGKDTLKTLLQKKAHLPILVSILKVFPPDKLDEKSFAAILNSVENFDTKNLEHLTTCIAAMAQNNIPLTQTLGRDKLAKLLALGVNLPHVAQVLAHFQTANEGELNESTFDYIVDNADELELDVKVELNDKEVTKAELIKLVFDQMKTLDISTVGHRKPIINLSATQLKTLYEVLAKIEDKPLDKDFLKVLRDPNNLKEFNPDNTENLSYCIAAMARNNIPLTQTLGKNKLSMLLTLDTKDLANVATVLAAFKENELDKDTFDYLVKNAGALDLGMSIDAETGPLNDPSTENITKAVLIEIIFAEMRDRDISIPDNSQALIKLPIAQLNTLNSVLRHLTGPLDPASFKVLRDNLGKFNAANTASLSQCISAMTANNIPLTQMIGKDKLAVLLKLDDKDLVNVAELLSSFKEGELDEKTFNYIVDNVKSLATIHLESNKTKASLIVDVFKAMQQLGIPTPGNRQPVMKLDPTQLHNLHSVLDNLLNQATPLKLNPSSFKVLLDNISQFNPVNSNALNSIIQTLTQNGVSLGKTIGEDRLKSLVKAGNLEDIERLFKAFNKDDKLDNRTVDYIIDNASKFNKDKVDAIINVFDAMRDLQMKLPGNRQPVMNLAVPQLKALTDILKNLKEDDLSLSNDDFKEILNNINKLKTAPVPLTNCLKALIKSEIPLSQNKMNRLMKLKDPQLAAIEKLLGTLAEHDQLDSRTFDYIVDNAEQLKDKADLLQTIFDTMAVNSIPIAGNRQPLMKLNVKQLETFNNFLKENLDLINKHTIGGIINKAKNGTLHTQLDSSNKHNLGTEVDEDKDSSYSSRMGQR</sequence>
<dbReference type="PATRIC" id="fig|1212489.4.peg.1414"/>
<dbReference type="OrthoDB" id="5653888at2"/>
<dbReference type="EMBL" id="LNXY01000020">
    <property type="protein sequence ID" value="KTC87724.1"/>
    <property type="molecule type" value="Genomic_DNA"/>
</dbReference>
<dbReference type="RefSeq" id="WP_058495640.1">
    <property type="nucleotide sequence ID" value="NZ_CAAAIU010000002.1"/>
</dbReference>
<dbReference type="Proteomes" id="UP000054736">
    <property type="component" value="Unassembled WGS sequence"/>
</dbReference>
<protein>
    <submittedName>
        <fullName evidence="2">Uncharacterized protein</fullName>
    </submittedName>
</protein>
<keyword evidence="3" id="KW-1185">Reference proteome</keyword>
<feature type="region of interest" description="Disordered" evidence="1">
    <location>
        <begin position="1271"/>
        <end position="1298"/>
    </location>
</feature>
<comment type="caution">
    <text evidence="2">The sequence shown here is derived from an EMBL/GenBank/DDBJ whole genome shotgun (WGS) entry which is preliminary data.</text>
</comment>
<evidence type="ECO:0000256" key="1">
    <source>
        <dbReference type="SAM" id="MobiDB-lite"/>
    </source>
</evidence>